<dbReference type="GO" id="GO:0008829">
    <property type="term" value="F:dCTP deaminase activity"/>
    <property type="evidence" value="ECO:0007669"/>
    <property type="project" value="InterPro"/>
</dbReference>
<dbReference type="Gene3D" id="2.70.40.10">
    <property type="match status" value="1"/>
</dbReference>
<accession>A0A9N9B6P3</accession>
<keyword evidence="1" id="KW-0378">Hydrolase</keyword>
<dbReference type="InterPro" id="IPR011962">
    <property type="entry name" value="dCTP_deaminase"/>
</dbReference>
<gene>
    <name evidence="3" type="ORF">POCULU_LOCUS5134</name>
</gene>
<dbReference type="AlphaFoldDB" id="A0A9N9B6P3"/>
<dbReference type="SUPFAM" id="SSF51283">
    <property type="entry name" value="dUTPase-like"/>
    <property type="match status" value="1"/>
</dbReference>
<keyword evidence="2" id="KW-0546">Nucleotide metabolism</keyword>
<dbReference type="EMBL" id="CAJVPJ010000742">
    <property type="protein sequence ID" value="CAG8553326.1"/>
    <property type="molecule type" value="Genomic_DNA"/>
</dbReference>
<dbReference type="PANTHER" id="PTHR42680">
    <property type="entry name" value="DCTP DEAMINASE"/>
    <property type="match status" value="1"/>
</dbReference>
<reference evidence="3" key="1">
    <citation type="submission" date="2021-06" db="EMBL/GenBank/DDBJ databases">
        <authorList>
            <person name="Kallberg Y."/>
            <person name="Tangrot J."/>
            <person name="Rosling A."/>
        </authorList>
    </citation>
    <scope>NUCLEOTIDE SEQUENCE</scope>
    <source>
        <strain evidence="3">IA702</strain>
    </source>
</reference>
<dbReference type="NCBIfam" id="TIGR02274">
    <property type="entry name" value="dCTP_deam"/>
    <property type="match status" value="1"/>
</dbReference>
<evidence type="ECO:0000256" key="1">
    <source>
        <dbReference type="ARBA" id="ARBA00022801"/>
    </source>
</evidence>
<dbReference type="GO" id="GO:0006229">
    <property type="term" value="P:dUTP biosynthetic process"/>
    <property type="evidence" value="ECO:0007669"/>
    <property type="project" value="InterPro"/>
</dbReference>
<dbReference type="Pfam" id="PF22769">
    <property type="entry name" value="DCD"/>
    <property type="match status" value="1"/>
</dbReference>
<keyword evidence="4" id="KW-1185">Reference proteome</keyword>
<dbReference type="CDD" id="cd07557">
    <property type="entry name" value="trimeric_dUTPase"/>
    <property type="match status" value="1"/>
</dbReference>
<organism evidence="3 4">
    <name type="scientific">Paraglomus occultum</name>
    <dbReference type="NCBI Taxonomy" id="144539"/>
    <lineage>
        <taxon>Eukaryota</taxon>
        <taxon>Fungi</taxon>
        <taxon>Fungi incertae sedis</taxon>
        <taxon>Mucoromycota</taxon>
        <taxon>Glomeromycotina</taxon>
        <taxon>Glomeromycetes</taxon>
        <taxon>Paraglomerales</taxon>
        <taxon>Paraglomeraceae</taxon>
        <taxon>Paraglomus</taxon>
    </lineage>
</organism>
<dbReference type="Proteomes" id="UP000789572">
    <property type="component" value="Unassembled WGS sequence"/>
</dbReference>
<evidence type="ECO:0000256" key="2">
    <source>
        <dbReference type="ARBA" id="ARBA00023080"/>
    </source>
</evidence>
<proteinExistence type="predicted"/>
<dbReference type="OrthoDB" id="2304873at2759"/>
<dbReference type="InterPro" id="IPR036157">
    <property type="entry name" value="dUTPase-like_sf"/>
</dbReference>
<sequence>MFAFHFNEILKELVFYSQRSDMQTTVTPVVEARPLSEIQALMKKEEEAFWVFAEFKKQDLESKYPTSLAAVPSRYKGFVIPVVPDIPPPEYVDLTLGNEFRYFVHQNEAVPISNEAGPKDYQNFSTILTLEDGKPYYLGPGQMCLGITRERVKMPAGLCALIEGRSRFARLGLSVHITASFINPGVDNQTVLEIFNASSLTLALHPGTKVCQMIFMTMEGEAKYSGIFQGQAL</sequence>
<dbReference type="PANTHER" id="PTHR42680:SF3">
    <property type="entry name" value="DCTP DEAMINASE"/>
    <property type="match status" value="1"/>
</dbReference>
<dbReference type="InterPro" id="IPR033704">
    <property type="entry name" value="dUTPase_trimeric"/>
</dbReference>
<comment type="caution">
    <text evidence="3">The sequence shown here is derived from an EMBL/GenBank/DDBJ whole genome shotgun (WGS) entry which is preliminary data.</text>
</comment>
<evidence type="ECO:0000313" key="4">
    <source>
        <dbReference type="Proteomes" id="UP000789572"/>
    </source>
</evidence>
<evidence type="ECO:0000313" key="3">
    <source>
        <dbReference type="EMBL" id="CAG8553326.1"/>
    </source>
</evidence>
<protein>
    <submittedName>
        <fullName evidence="3">9480_t:CDS:1</fullName>
    </submittedName>
</protein>
<name>A0A9N9B6P3_9GLOM</name>